<feature type="compositionally biased region" description="Basic and acidic residues" evidence="1">
    <location>
        <begin position="179"/>
        <end position="194"/>
    </location>
</feature>
<feature type="compositionally biased region" description="Polar residues" evidence="1">
    <location>
        <begin position="233"/>
        <end position="246"/>
    </location>
</feature>
<feature type="compositionally biased region" description="Basic and acidic residues" evidence="1">
    <location>
        <begin position="30"/>
        <end position="44"/>
    </location>
</feature>
<dbReference type="VEuPathDB" id="FungiDB:BTJ68_03415"/>
<protein>
    <submittedName>
        <fullName evidence="2">Uncharacterized protein</fullName>
    </submittedName>
</protein>
<feature type="compositionally biased region" description="Basic and acidic residues" evidence="1">
    <location>
        <begin position="257"/>
        <end position="268"/>
    </location>
</feature>
<feature type="compositionally biased region" description="Polar residues" evidence="1">
    <location>
        <begin position="195"/>
        <end position="213"/>
    </location>
</feature>
<dbReference type="OrthoDB" id="3894410at2759"/>
<feature type="compositionally biased region" description="Polar residues" evidence="1">
    <location>
        <begin position="472"/>
        <end position="488"/>
    </location>
</feature>
<feature type="compositionally biased region" description="Polar residues" evidence="1">
    <location>
        <begin position="533"/>
        <end position="557"/>
    </location>
</feature>
<organism evidence="2 3">
    <name type="scientific">Hortaea werneckii</name>
    <name type="common">Black yeast</name>
    <name type="synonym">Cladosporium werneckii</name>
    <dbReference type="NCBI Taxonomy" id="91943"/>
    <lineage>
        <taxon>Eukaryota</taxon>
        <taxon>Fungi</taxon>
        <taxon>Dikarya</taxon>
        <taxon>Ascomycota</taxon>
        <taxon>Pezizomycotina</taxon>
        <taxon>Dothideomycetes</taxon>
        <taxon>Dothideomycetidae</taxon>
        <taxon>Mycosphaerellales</taxon>
        <taxon>Teratosphaeriaceae</taxon>
        <taxon>Hortaea</taxon>
    </lineage>
</organism>
<sequence length="792" mass="85329">MMPANIEESFPSKTPAETISRWEMLRILTKARERNSHPDEEPAADKVPALDGLDLDGPVDASTIEKLNVALHALAQKQQIQQDSSMSEPRKQADAPSKLRSLMLPLAVAQAEHNDAAHLASGYLDPDMLFVEPATLKRSASAPSARRGRLKSGHGIASTSKLGESETPDRESQITNAAARRDPRDLDGGRDQVKTDSSMSTPMQQGPQSSVSRSAREHRDSPTKAKTGHFQGPSATKRTLPSSSAGARNIAPEGMGGEERGQHERAIESHSQQSLPRGGDEAFDSIQKPIQRPIEDIRHERMTPATRRPPSENSSPGAVRRQGPDPLEKRLSGGKSQDRPVRDPHEKEKTEQVPPLQGPRTPASQAKQNLAGHAASGTSGRLPSASNSPSDHPRVAKGQLDRHQEKPLLPLPRQTGSKPTERPPVVDSQVPAANRHAPEGSGSDQDNHRATANRKLSAPTGSRINSKLVGPSESQLRHLQTANPSQATMIPAQRPLPAQQAAPLPSNSAQRPTAPGLKPLRDLRAVHEVLSRPNPQHQTAPSNPRSVKTSFGPSSPAVSRFEPGSTARPTEGNHQNADFARRLSNSAVATPLRGQEHAGPSAGDRPLSEGARQPKIRTAATISPTVPESPQRMPQTNSITGNSPSAGPSPNKQATQSPPWTPKDSSTLSVHGTKDPREDQEDDIEASLPSTSMELVDGDLTADEMFELFLTGRFPRDLSSQTNSISILQRKCEKFDRWESPGLADMILWCSYDERGALLGPGLAGEGDEEGERGHCRGVWTALGVLWEIDSN</sequence>
<feature type="compositionally biased region" description="Polar residues" evidence="1">
    <location>
        <begin position="376"/>
        <end position="390"/>
    </location>
</feature>
<proteinExistence type="predicted"/>
<feature type="compositionally biased region" description="Polar residues" evidence="1">
    <location>
        <begin position="620"/>
        <end position="670"/>
    </location>
</feature>
<feature type="compositionally biased region" description="Basic and acidic residues" evidence="1">
    <location>
        <begin position="322"/>
        <end position="351"/>
    </location>
</feature>
<evidence type="ECO:0000256" key="1">
    <source>
        <dbReference type="SAM" id="MobiDB-lite"/>
    </source>
</evidence>
<feature type="compositionally biased region" description="Basic and acidic residues" evidence="1">
    <location>
        <begin position="391"/>
        <end position="406"/>
    </location>
</feature>
<gene>
    <name evidence="2" type="ORF">D0863_06835</name>
</gene>
<accession>A0A3M7DX95</accession>
<feature type="compositionally biased region" description="Basic and acidic residues" evidence="1">
    <location>
        <begin position="163"/>
        <end position="172"/>
    </location>
</feature>
<dbReference type="EMBL" id="QWIP01000220">
    <property type="protein sequence ID" value="RMY68872.1"/>
    <property type="molecule type" value="Genomic_DNA"/>
</dbReference>
<evidence type="ECO:0000313" key="2">
    <source>
        <dbReference type="EMBL" id="RMY68872.1"/>
    </source>
</evidence>
<feature type="compositionally biased region" description="Low complexity" evidence="1">
    <location>
        <begin position="491"/>
        <end position="510"/>
    </location>
</feature>
<feature type="region of interest" description="Disordered" evidence="1">
    <location>
        <begin position="137"/>
        <end position="694"/>
    </location>
</feature>
<evidence type="ECO:0000313" key="3">
    <source>
        <dbReference type="Proteomes" id="UP000269276"/>
    </source>
</evidence>
<feature type="region of interest" description="Disordered" evidence="1">
    <location>
        <begin position="30"/>
        <end position="51"/>
    </location>
</feature>
<reference evidence="2 3" key="1">
    <citation type="journal article" date="2018" name="BMC Genomics">
        <title>Genomic evidence for intraspecific hybridization in a clonal and extremely halotolerant yeast.</title>
        <authorList>
            <person name="Gostincar C."/>
            <person name="Stajich J.E."/>
            <person name="Zupancic J."/>
            <person name="Zalar P."/>
            <person name="Gunde-Cimerman N."/>
        </authorList>
    </citation>
    <scope>NUCLEOTIDE SEQUENCE [LARGE SCALE GENOMIC DNA]</scope>
    <source>
        <strain evidence="2 3">EXF-2682</strain>
    </source>
</reference>
<feature type="compositionally biased region" description="Basic and acidic residues" evidence="1">
    <location>
        <begin position="519"/>
        <end position="530"/>
    </location>
</feature>
<dbReference type="AlphaFoldDB" id="A0A3M7DX95"/>
<name>A0A3M7DX95_HORWE</name>
<comment type="caution">
    <text evidence="2">The sequence shown here is derived from an EMBL/GenBank/DDBJ whole genome shotgun (WGS) entry which is preliminary data.</text>
</comment>
<feature type="compositionally biased region" description="Basic and acidic residues" evidence="1">
    <location>
        <begin position="214"/>
        <end position="223"/>
    </location>
</feature>
<feature type="compositionally biased region" description="Basic and acidic residues" evidence="1">
    <location>
        <begin position="293"/>
        <end position="302"/>
    </location>
</feature>
<dbReference type="Proteomes" id="UP000269276">
    <property type="component" value="Unassembled WGS sequence"/>
</dbReference>